<dbReference type="EMBL" id="DF836324">
    <property type="protein sequence ID" value="GAN03190.1"/>
    <property type="molecule type" value="Genomic_DNA"/>
</dbReference>
<evidence type="ECO:0000256" key="4">
    <source>
        <dbReference type="RuleBase" id="RU364035"/>
    </source>
</evidence>
<accession>A0A0C9LSV1</accession>
<dbReference type="PANTHER" id="PTHR11225:SF4">
    <property type="entry name" value="NUCLEAR PORE COMPLEX PROTEIN NUP93"/>
    <property type="match status" value="1"/>
</dbReference>
<dbReference type="OrthoDB" id="1918363at2759"/>
<protein>
    <recommendedName>
        <fullName evidence="4">Nuclear pore protein</fullName>
    </recommendedName>
</protein>
<evidence type="ECO:0000313" key="5">
    <source>
        <dbReference type="EMBL" id="GAN03190.1"/>
    </source>
</evidence>
<dbReference type="Proteomes" id="UP000053815">
    <property type="component" value="Unassembled WGS sequence"/>
</dbReference>
<dbReference type="AlphaFoldDB" id="A0A0C9LSV1"/>
<dbReference type="STRING" id="91626.A0A0C9LSV1"/>
<dbReference type="InterPro" id="IPR007231">
    <property type="entry name" value="Nucleoporin_int_Nup93/Nic96"/>
</dbReference>
<keyword evidence="6" id="KW-1185">Reference proteome</keyword>
<dbReference type="GO" id="GO:0017056">
    <property type="term" value="F:structural constituent of nuclear pore"/>
    <property type="evidence" value="ECO:0007669"/>
    <property type="project" value="InterPro"/>
</dbReference>
<gene>
    <name evidence="5" type="ORF">MAM1_0035c02641</name>
</gene>
<dbReference type="GO" id="GO:0005643">
    <property type="term" value="C:nuclear pore"/>
    <property type="evidence" value="ECO:0007669"/>
    <property type="project" value="UniProtKB-SubCell"/>
</dbReference>
<keyword evidence="4" id="KW-0509">mRNA transport</keyword>
<evidence type="ECO:0000256" key="1">
    <source>
        <dbReference type="ARBA" id="ARBA00004259"/>
    </source>
</evidence>
<sequence length="811" mass="93853">MSNLFKQLLQDAKELPSLSSKYDSPKLHHNLSQLDKETTLITSKISTDSKDNNALGHYFLAQGGANTHENSQFLEKVDTKFTFQPTQMIKKTNVEAHLTQVQETYIKETIDESSRKTRQTVSNAMIDKRNMHWRSKRNVILEEWDLEENNKTFGYMGTKDDTKATSLLKDQKRVYLMAVTDINNQRIVNSSAPVVKTFANWSQSTTCTHTQRSFMNVSWDIISHLTGEGTDPIAGAYLFNNPDQIRIASMESHLIKSARRYLEHQFRTVVNDTLREHATAANVGGSLSEKHRLNAFMKLKHKKRGSSWSPTFEVYDDMPIWLFTYLLVRCGYYNLALEYVEEKAQNFSGAPEFRKAFKEFCTDPNFNISDQSKTQVDHQYYTMTYSERAPDPYKVLLYKIIGRCELQHKSESIIHELEDALWLHLMLVRETPEALKLHLTEYRHTEFQEMINQENSSRYDKNGTNPWAYFNMLLLSLQFEKAIDYLYQFEHWKVQAVHIAIVFVYYGLVRVTSQPGNIYAIVSNANGTPCLNLIGMITQYIQIALDDCRDALQYLFLLTLYPDQAMYSTIYDMVVEQIVRCPDFKEILGNKAACRVGLIDKYKPLLGFRVHNMGSYEDCIVTPIAEAFQSRGRYKDAVYVFESLGKYEQVFGVLNQEIYRAINRYNTADQKDPLMPAMQDIIDVCASAKTMYDKSPASVYDSSNLITFNVLLKFLKATIENHFGHSQSAVELIKQTDLLPQLPQLSMVQRYVQQLMSQQDYVRNLLPYMILIALNDKSQSKSISYFLTFSKLQMSNNIHLQIDQKLMQFNI</sequence>
<dbReference type="GO" id="GO:0016973">
    <property type="term" value="P:poly(A)+ mRNA export from nucleus"/>
    <property type="evidence" value="ECO:0007669"/>
    <property type="project" value="TreeGrafter"/>
</dbReference>
<comment type="similarity">
    <text evidence="2 4">Belongs to the nucleoporin interacting component (NIC) family.</text>
</comment>
<evidence type="ECO:0000256" key="2">
    <source>
        <dbReference type="ARBA" id="ARBA00010186"/>
    </source>
</evidence>
<keyword evidence="4" id="KW-0811">Translocation</keyword>
<name>A0A0C9LSV1_9FUNG</name>
<evidence type="ECO:0000256" key="3">
    <source>
        <dbReference type="ARBA" id="ARBA00023242"/>
    </source>
</evidence>
<keyword evidence="4" id="KW-0472">Membrane</keyword>
<reference evidence="5" key="1">
    <citation type="submission" date="2014-09" db="EMBL/GenBank/DDBJ databases">
        <title>Draft genome sequence of an oleaginous Mucoromycotina fungus Mucor ambiguus NBRC6742.</title>
        <authorList>
            <person name="Takeda I."/>
            <person name="Yamane N."/>
            <person name="Morita T."/>
            <person name="Tamano K."/>
            <person name="Machida M."/>
            <person name="Baker S."/>
            <person name="Koike H."/>
        </authorList>
    </citation>
    <scope>NUCLEOTIDE SEQUENCE</scope>
    <source>
        <strain evidence="5">NBRC 6742</strain>
    </source>
</reference>
<evidence type="ECO:0000313" key="6">
    <source>
        <dbReference type="Proteomes" id="UP000053815"/>
    </source>
</evidence>
<proteinExistence type="inferred from homology"/>
<comment type="subcellular location">
    <subcellularLocation>
        <location evidence="1">Nucleus envelope</location>
    </subcellularLocation>
    <subcellularLocation>
        <location evidence="4">Nucleus</location>
        <location evidence="4">Nuclear pore complex</location>
    </subcellularLocation>
</comment>
<keyword evidence="4" id="KW-0813">Transport</keyword>
<organism evidence="5">
    <name type="scientific">Mucor ambiguus</name>
    <dbReference type="NCBI Taxonomy" id="91626"/>
    <lineage>
        <taxon>Eukaryota</taxon>
        <taxon>Fungi</taxon>
        <taxon>Fungi incertae sedis</taxon>
        <taxon>Mucoromycota</taxon>
        <taxon>Mucoromycotina</taxon>
        <taxon>Mucoromycetes</taxon>
        <taxon>Mucorales</taxon>
        <taxon>Mucorineae</taxon>
        <taxon>Mucoraceae</taxon>
        <taxon>Mucor</taxon>
    </lineage>
</organism>
<dbReference type="Pfam" id="PF04097">
    <property type="entry name" value="Nic96"/>
    <property type="match status" value="1"/>
</dbReference>
<keyword evidence="4" id="KW-0653">Protein transport</keyword>
<keyword evidence="4" id="KW-0906">Nuclear pore complex</keyword>
<dbReference type="PANTHER" id="PTHR11225">
    <property type="entry name" value="NUCLEAR PORE COMPLEX PROTEIN NUP93 NUCLEOPORIN NUP93 DEAD EYE PROTEIN"/>
    <property type="match status" value="1"/>
</dbReference>
<dbReference type="GO" id="GO:0006606">
    <property type="term" value="P:protein import into nucleus"/>
    <property type="evidence" value="ECO:0007669"/>
    <property type="project" value="TreeGrafter"/>
</dbReference>
<keyword evidence="3 4" id="KW-0539">Nucleus</keyword>